<gene>
    <name evidence="1" type="ORF">COX37_03370</name>
</gene>
<name>A0A2G9YTH4_9BACT</name>
<dbReference type="PANTHER" id="PTHR34849">
    <property type="entry name" value="SSL5025 PROTEIN"/>
    <property type="match status" value="1"/>
</dbReference>
<dbReference type="InterPro" id="IPR036388">
    <property type="entry name" value="WH-like_DNA-bd_sf"/>
</dbReference>
<reference evidence="1 2" key="1">
    <citation type="submission" date="2017-09" db="EMBL/GenBank/DDBJ databases">
        <title>Depth-based differentiation of microbial function through sediment-hosted aquifers and enrichment of novel symbionts in the deep terrestrial subsurface.</title>
        <authorList>
            <person name="Probst A.J."/>
            <person name="Ladd B."/>
            <person name="Jarett J.K."/>
            <person name="Geller-Mcgrath D.E."/>
            <person name="Sieber C.M."/>
            <person name="Emerson J.B."/>
            <person name="Anantharaman K."/>
            <person name="Thomas B.C."/>
            <person name="Malmstrom R."/>
            <person name="Stieglmeier M."/>
            <person name="Klingl A."/>
            <person name="Woyke T."/>
            <person name="Ryan C.M."/>
            <person name="Banfield J.F."/>
        </authorList>
    </citation>
    <scope>NUCLEOTIDE SEQUENCE [LARGE SCALE GENOMIC DNA]</scope>
    <source>
        <strain evidence="1">CG23_combo_of_CG06-09_8_20_14_all_39_17</strain>
    </source>
</reference>
<evidence type="ECO:0000313" key="1">
    <source>
        <dbReference type="EMBL" id="PIP22554.1"/>
    </source>
</evidence>
<comment type="caution">
    <text evidence="1">The sequence shown here is derived from an EMBL/GenBank/DDBJ whole genome shotgun (WGS) entry which is preliminary data.</text>
</comment>
<dbReference type="Pfam" id="PF04255">
    <property type="entry name" value="DUF433"/>
    <property type="match status" value="1"/>
</dbReference>
<dbReference type="InterPro" id="IPR007367">
    <property type="entry name" value="DUF433"/>
</dbReference>
<dbReference type="PANTHER" id="PTHR34849:SF3">
    <property type="entry name" value="SSR2962 PROTEIN"/>
    <property type="match status" value="1"/>
</dbReference>
<sequence>MNRIAYNKKILGGKPIIKGTRISIEFILELLASGMEPEQIIKEYPSLKKQDILAVLEYAAITVKREEFIFA</sequence>
<accession>A0A2G9YTH4</accession>
<evidence type="ECO:0000313" key="2">
    <source>
        <dbReference type="Proteomes" id="UP000229976"/>
    </source>
</evidence>
<dbReference type="SUPFAM" id="SSF46689">
    <property type="entry name" value="Homeodomain-like"/>
    <property type="match status" value="1"/>
</dbReference>
<organism evidence="1 2">
    <name type="scientific">Candidatus Nealsonbacteria bacterium CG23_combo_of_CG06-09_8_20_14_all_39_17</name>
    <dbReference type="NCBI Taxonomy" id="1974722"/>
    <lineage>
        <taxon>Bacteria</taxon>
        <taxon>Candidatus Nealsoniibacteriota</taxon>
    </lineage>
</organism>
<dbReference type="Proteomes" id="UP000229976">
    <property type="component" value="Unassembled WGS sequence"/>
</dbReference>
<protein>
    <submittedName>
        <fullName evidence="1">Antitoxin</fullName>
    </submittedName>
</protein>
<dbReference type="Gene3D" id="1.10.10.10">
    <property type="entry name" value="Winged helix-like DNA-binding domain superfamily/Winged helix DNA-binding domain"/>
    <property type="match status" value="1"/>
</dbReference>
<dbReference type="AlphaFoldDB" id="A0A2G9YTH4"/>
<dbReference type="EMBL" id="PCRO01000042">
    <property type="protein sequence ID" value="PIP22554.1"/>
    <property type="molecule type" value="Genomic_DNA"/>
</dbReference>
<dbReference type="InterPro" id="IPR009057">
    <property type="entry name" value="Homeodomain-like_sf"/>
</dbReference>
<proteinExistence type="predicted"/>